<dbReference type="GO" id="GO:0006198">
    <property type="term" value="P:cAMP catabolic process"/>
    <property type="evidence" value="ECO:0007669"/>
    <property type="project" value="InterPro"/>
</dbReference>
<reference evidence="2" key="1">
    <citation type="submission" date="2018-06" db="EMBL/GenBank/DDBJ databases">
        <authorList>
            <person name="Zhirakovskaya E."/>
        </authorList>
    </citation>
    <scope>NUCLEOTIDE SEQUENCE</scope>
</reference>
<dbReference type="InterPro" id="IPR000396">
    <property type="entry name" value="Pdiesterase2"/>
</dbReference>
<dbReference type="InterPro" id="IPR036866">
    <property type="entry name" value="RibonucZ/Hydroxyglut_hydro"/>
</dbReference>
<dbReference type="SUPFAM" id="SSF56281">
    <property type="entry name" value="Metallo-hydrolase/oxidoreductase"/>
    <property type="match status" value="1"/>
</dbReference>
<dbReference type="GO" id="GO:0047555">
    <property type="term" value="F:3',5'-cyclic-GMP phosphodiesterase activity"/>
    <property type="evidence" value="ECO:0007669"/>
    <property type="project" value="TreeGrafter"/>
</dbReference>
<dbReference type="PANTHER" id="PTHR28283:SF1">
    <property type="entry name" value="3',5'-CYCLIC-NUCLEOTIDE PHOSPHODIESTERASE 1"/>
    <property type="match status" value="1"/>
</dbReference>
<dbReference type="Gene3D" id="3.60.15.10">
    <property type="entry name" value="Ribonuclease Z/Hydroxyacylglutathione hydrolase-like"/>
    <property type="match status" value="1"/>
</dbReference>
<dbReference type="Pfam" id="PF02112">
    <property type="entry name" value="PDEase_II"/>
    <property type="match status" value="1"/>
</dbReference>
<feature type="domain" description="Metallo-beta-lactamase" evidence="1">
    <location>
        <begin position="16"/>
        <end position="209"/>
    </location>
</feature>
<dbReference type="PRINTS" id="PR00388">
    <property type="entry name" value="PDIESTERASE2"/>
</dbReference>
<proteinExistence type="predicted"/>
<sequence length="255" mass="28245">MKIRVLGCHGAELADQKTCGFQINTSVLMDAGTIASALNLSEQSQIRHILISHIHLDHTKGLASFSENLQAEASGTPVTLIGLESVLNALKTHLFNNQLWPDFTCIPNRENPVFRMQSLSKGEVLTVGDLEISTYAVNHTVPSSGFIIREKNSALLYSGDTHQTEDIWKAAAKEPHLKAALIEVSFPDALIDLAKESKHLTPALFYKEFSKMGLPNLPVYAYHMKPRYLQQIKKELEALALPNLTLLKDGMCLEL</sequence>
<dbReference type="PANTHER" id="PTHR28283">
    <property type="entry name" value="3',5'-CYCLIC-NUCLEOTIDE PHOSPHODIESTERASE 1"/>
    <property type="match status" value="1"/>
</dbReference>
<dbReference type="AlphaFoldDB" id="A0A3B1CET5"/>
<dbReference type="CDD" id="cd07735">
    <property type="entry name" value="class_II_PDE_MBL-fold"/>
    <property type="match status" value="1"/>
</dbReference>
<protein>
    <submittedName>
        <fullName evidence="2">cAMP phosphodiesterases class-II:Metallo-beta-lactamase superfamily</fullName>
    </submittedName>
</protein>
<dbReference type="GO" id="GO:0004115">
    <property type="term" value="F:3',5'-cyclic-AMP phosphodiesterase activity"/>
    <property type="evidence" value="ECO:0007669"/>
    <property type="project" value="InterPro"/>
</dbReference>
<accession>A0A3B1CET5</accession>
<evidence type="ECO:0000259" key="1">
    <source>
        <dbReference type="SMART" id="SM00849"/>
    </source>
</evidence>
<gene>
    <name evidence="2" type="ORF">MNBD_NITROSPIRAE01-245</name>
</gene>
<dbReference type="InterPro" id="IPR001279">
    <property type="entry name" value="Metallo-B-lactamas"/>
</dbReference>
<dbReference type="SMART" id="SM00849">
    <property type="entry name" value="Lactamase_B"/>
    <property type="match status" value="1"/>
</dbReference>
<dbReference type="GO" id="GO:1902660">
    <property type="term" value="P:negative regulation of glucose mediated signaling pathway"/>
    <property type="evidence" value="ECO:0007669"/>
    <property type="project" value="TreeGrafter"/>
</dbReference>
<organism evidence="2">
    <name type="scientific">hydrothermal vent metagenome</name>
    <dbReference type="NCBI Taxonomy" id="652676"/>
    <lineage>
        <taxon>unclassified sequences</taxon>
        <taxon>metagenomes</taxon>
        <taxon>ecological metagenomes</taxon>
    </lineage>
</organism>
<evidence type="ECO:0000313" key="2">
    <source>
        <dbReference type="EMBL" id="VAX26722.1"/>
    </source>
</evidence>
<name>A0A3B1CET5_9ZZZZ</name>
<dbReference type="EMBL" id="UOGF01000017">
    <property type="protein sequence ID" value="VAX26722.1"/>
    <property type="molecule type" value="Genomic_DNA"/>
</dbReference>